<dbReference type="EMBL" id="GGEC01046069">
    <property type="protein sequence ID" value="MBX26553.1"/>
    <property type="molecule type" value="Transcribed_RNA"/>
</dbReference>
<dbReference type="EMBL" id="GGEC01046074">
    <property type="protein sequence ID" value="MBX26558.1"/>
    <property type="molecule type" value="Transcribed_RNA"/>
</dbReference>
<protein>
    <submittedName>
        <fullName evidence="1">Sodium/hydrogen exchanger 6-like</fullName>
    </submittedName>
</protein>
<name>A0A2P2M8K4_RHIMU</name>
<evidence type="ECO:0000313" key="1">
    <source>
        <dbReference type="EMBL" id="MBX26558.1"/>
    </source>
</evidence>
<organism evidence="1">
    <name type="scientific">Rhizophora mucronata</name>
    <name type="common">Asiatic mangrove</name>
    <dbReference type="NCBI Taxonomy" id="61149"/>
    <lineage>
        <taxon>Eukaryota</taxon>
        <taxon>Viridiplantae</taxon>
        <taxon>Streptophyta</taxon>
        <taxon>Embryophyta</taxon>
        <taxon>Tracheophyta</taxon>
        <taxon>Spermatophyta</taxon>
        <taxon>Magnoliopsida</taxon>
        <taxon>eudicotyledons</taxon>
        <taxon>Gunneridae</taxon>
        <taxon>Pentapetalae</taxon>
        <taxon>rosids</taxon>
        <taxon>fabids</taxon>
        <taxon>Malpighiales</taxon>
        <taxon>Rhizophoraceae</taxon>
        <taxon>Rhizophora</taxon>
    </lineage>
</organism>
<reference evidence="1" key="1">
    <citation type="submission" date="2018-02" db="EMBL/GenBank/DDBJ databases">
        <title>Rhizophora mucronata_Transcriptome.</title>
        <authorList>
            <person name="Meera S.P."/>
            <person name="Sreeshan A."/>
            <person name="Augustine A."/>
        </authorList>
    </citation>
    <scope>NUCLEOTIDE SEQUENCE</scope>
    <source>
        <tissue evidence="1">Leaf</tissue>
    </source>
</reference>
<accession>A0A2P2M8K4</accession>
<dbReference type="AlphaFoldDB" id="A0A2P2M8K4"/>
<sequence length="71" mass="8049">MLPGMQHGNSVTMTFRDLENKQIYECIGMHIIYPLSVRGKRNSTGQPEDIEPTKVSRNLTITIMKLCPEDA</sequence>
<proteinExistence type="predicted"/>